<sequence length="51" mass="5791">MTCGGPDYCRETLEELASTYDINEISVVNVTHNFEPEIRNYYLLASGFDLS</sequence>
<dbReference type="AlphaFoldDB" id="A0A0F8XJA9"/>
<gene>
    <name evidence="1" type="ORF">LCGC14_3017000</name>
</gene>
<comment type="caution">
    <text evidence="1">The sequence shown here is derived from an EMBL/GenBank/DDBJ whole genome shotgun (WGS) entry which is preliminary data.</text>
</comment>
<protein>
    <submittedName>
        <fullName evidence="1">Uncharacterized protein</fullName>
    </submittedName>
</protein>
<reference evidence="1" key="1">
    <citation type="journal article" date="2015" name="Nature">
        <title>Complex archaea that bridge the gap between prokaryotes and eukaryotes.</title>
        <authorList>
            <person name="Spang A."/>
            <person name="Saw J.H."/>
            <person name="Jorgensen S.L."/>
            <person name="Zaremba-Niedzwiedzka K."/>
            <person name="Martijn J."/>
            <person name="Lind A.E."/>
            <person name="van Eijk R."/>
            <person name="Schleper C."/>
            <person name="Guy L."/>
            <person name="Ettema T.J."/>
        </authorList>
    </citation>
    <scope>NUCLEOTIDE SEQUENCE</scope>
</reference>
<evidence type="ECO:0000313" key="1">
    <source>
        <dbReference type="EMBL" id="KKK61170.1"/>
    </source>
</evidence>
<name>A0A0F8XJA9_9ZZZZ</name>
<proteinExistence type="predicted"/>
<dbReference type="EMBL" id="LAZR01062611">
    <property type="protein sequence ID" value="KKK61170.1"/>
    <property type="molecule type" value="Genomic_DNA"/>
</dbReference>
<organism evidence="1">
    <name type="scientific">marine sediment metagenome</name>
    <dbReference type="NCBI Taxonomy" id="412755"/>
    <lineage>
        <taxon>unclassified sequences</taxon>
        <taxon>metagenomes</taxon>
        <taxon>ecological metagenomes</taxon>
    </lineage>
</organism>
<accession>A0A0F8XJA9</accession>